<dbReference type="InterPro" id="IPR039453">
    <property type="entry name" value="OM14_C"/>
</dbReference>
<dbReference type="GO" id="GO:0005741">
    <property type="term" value="C:mitochondrial outer membrane"/>
    <property type="evidence" value="ECO:0007669"/>
    <property type="project" value="InterPro"/>
</dbReference>
<feature type="transmembrane region" description="Helical" evidence="2">
    <location>
        <begin position="133"/>
        <end position="152"/>
    </location>
</feature>
<dbReference type="GO" id="GO:0006626">
    <property type="term" value="P:protein targeting to mitochondrion"/>
    <property type="evidence" value="ECO:0007669"/>
    <property type="project" value="TreeGrafter"/>
</dbReference>
<dbReference type="OrthoDB" id="3980970at2759"/>
<evidence type="ECO:0000313" key="4">
    <source>
        <dbReference type="EMBL" id="ODV63049.1"/>
    </source>
</evidence>
<dbReference type="InterPro" id="IPR039454">
    <property type="entry name" value="OM14"/>
</dbReference>
<evidence type="ECO:0000313" key="5">
    <source>
        <dbReference type="Proteomes" id="UP000095038"/>
    </source>
</evidence>
<keyword evidence="5" id="KW-1185">Reference proteome</keyword>
<evidence type="ECO:0000256" key="2">
    <source>
        <dbReference type="SAM" id="Phobius"/>
    </source>
</evidence>
<evidence type="ECO:0000256" key="1">
    <source>
        <dbReference type="SAM" id="MobiDB-lite"/>
    </source>
</evidence>
<organism evidence="4 5">
    <name type="scientific">Ascoidea rubescens DSM 1968</name>
    <dbReference type="NCBI Taxonomy" id="1344418"/>
    <lineage>
        <taxon>Eukaryota</taxon>
        <taxon>Fungi</taxon>
        <taxon>Dikarya</taxon>
        <taxon>Ascomycota</taxon>
        <taxon>Saccharomycotina</taxon>
        <taxon>Saccharomycetes</taxon>
        <taxon>Ascoideaceae</taxon>
        <taxon>Ascoidea</taxon>
    </lineage>
</organism>
<dbReference type="Proteomes" id="UP000095038">
    <property type="component" value="Unassembled WGS sequence"/>
</dbReference>
<keyword evidence="2" id="KW-1133">Transmembrane helix</keyword>
<dbReference type="EMBL" id="KV454476">
    <property type="protein sequence ID" value="ODV63049.1"/>
    <property type="molecule type" value="Genomic_DNA"/>
</dbReference>
<feature type="transmembrane region" description="Helical" evidence="2">
    <location>
        <begin position="101"/>
        <end position="121"/>
    </location>
</feature>
<accession>A0A1D2VN80</accession>
<feature type="domain" description="Mitochondrial outer membrane protein OM14 C-terminal" evidence="3">
    <location>
        <begin position="95"/>
        <end position="161"/>
    </location>
</feature>
<name>A0A1D2VN80_9ASCO</name>
<dbReference type="STRING" id="1344418.A0A1D2VN80"/>
<dbReference type="PANTHER" id="PTHR38402">
    <property type="entry name" value="MITOCHONDRIAL OUTER MEMBRANE PROTEIN OM14"/>
    <property type="match status" value="1"/>
</dbReference>
<keyword evidence="2" id="KW-0812">Transmembrane</keyword>
<gene>
    <name evidence="4" type="ORF">ASCRUDRAFT_6641</name>
</gene>
<evidence type="ECO:0000259" key="3">
    <source>
        <dbReference type="Pfam" id="PF17304"/>
    </source>
</evidence>
<proteinExistence type="predicted"/>
<dbReference type="SUPFAM" id="SSF58100">
    <property type="entry name" value="Bacterial hemolysins"/>
    <property type="match status" value="1"/>
</dbReference>
<dbReference type="Pfam" id="PF17304">
    <property type="entry name" value="OM14_C"/>
    <property type="match status" value="1"/>
</dbReference>
<dbReference type="RefSeq" id="XP_020049356.1">
    <property type="nucleotide sequence ID" value="XM_020191370.1"/>
</dbReference>
<sequence>MSTYAEVAASAPGVSDNDNPNSNQNSNQNFNQNLNNLQNDLQNDLSHAKDKLRKSINSNLSDDQKKKIKETKSSIARFFEYLFNKTSNAAYTITEELKNPIVATQSILTIGAIAGGIFAYHERARIRRIPDDVLNVYAAILTGAVLVDGLLFKSLYPKYKKY</sequence>
<dbReference type="GO" id="GO:1990593">
    <property type="term" value="F:nascent polypeptide-associated complex binding"/>
    <property type="evidence" value="ECO:0007669"/>
    <property type="project" value="InterPro"/>
</dbReference>
<keyword evidence="2" id="KW-0472">Membrane</keyword>
<dbReference type="AlphaFoldDB" id="A0A1D2VN80"/>
<dbReference type="GeneID" id="30965006"/>
<dbReference type="InParanoid" id="A0A1D2VN80"/>
<dbReference type="PANTHER" id="PTHR38402:SF1">
    <property type="entry name" value="MITOCHONDRIAL OUTER MEMBRANE PROTEIN OM14"/>
    <property type="match status" value="1"/>
</dbReference>
<protein>
    <recommendedName>
        <fullName evidence="3">Mitochondrial outer membrane protein OM14 C-terminal domain-containing protein</fullName>
    </recommendedName>
</protein>
<feature type="compositionally biased region" description="Low complexity" evidence="1">
    <location>
        <begin position="15"/>
        <end position="35"/>
    </location>
</feature>
<reference evidence="5" key="1">
    <citation type="submission" date="2016-05" db="EMBL/GenBank/DDBJ databases">
        <title>Comparative genomics of biotechnologically important yeasts.</title>
        <authorList>
            <consortium name="DOE Joint Genome Institute"/>
            <person name="Riley R."/>
            <person name="Haridas S."/>
            <person name="Wolfe K.H."/>
            <person name="Lopes M.R."/>
            <person name="Hittinger C.T."/>
            <person name="Goker M."/>
            <person name="Salamov A."/>
            <person name="Wisecaver J."/>
            <person name="Long T.M."/>
            <person name="Aerts A.L."/>
            <person name="Barry K."/>
            <person name="Choi C."/>
            <person name="Clum A."/>
            <person name="Coughlan A.Y."/>
            <person name="Deshpande S."/>
            <person name="Douglass A.P."/>
            <person name="Hanson S.J."/>
            <person name="Klenk H.-P."/>
            <person name="Labutti K."/>
            <person name="Lapidus A."/>
            <person name="Lindquist E."/>
            <person name="Lipzen A."/>
            <person name="Meier-Kolthoff J.P."/>
            <person name="Ohm R.A."/>
            <person name="Otillar R.P."/>
            <person name="Pangilinan J."/>
            <person name="Peng Y."/>
            <person name="Rokas A."/>
            <person name="Rosa C.A."/>
            <person name="Scheuner C."/>
            <person name="Sibirny A.A."/>
            <person name="Slot J.C."/>
            <person name="Stielow J.B."/>
            <person name="Sun H."/>
            <person name="Kurtzman C.P."/>
            <person name="Blackwell M."/>
            <person name="Grigoriev I.V."/>
            <person name="Jeffries T.W."/>
        </authorList>
    </citation>
    <scope>NUCLEOTIDE SEQUENCE [LARGE SCALE GENOMIC DNA]</scope>
    <source>
        <strain evidence="5">DSM 1968</strain>
    </source>
</reference>
<feature type="region of interest" description="Disordered" evidence="1">
    <location>
        <begin position="1"/>
        <end position="35"/>
    </location>
</feature>